<reference evidence="1" key="1">
    <citation type="journal article" date="2020" name="Stud. Mycol.">
        <title>101 Dothideomycetes genomes: a test case for predicting lifestyles and emergence of pathogens.</title>
        <authorList>
            <person name="Haridas S."/>
            <person name="Albert R."/>
            <person name="Binder M."/>
            <person name="Bloem J."/>
            <person name="Labutti K."/>
            <person name="Salamov A."/>
            <person name="Andreopoulos B."/>
            <person name="Baker S."/>
            <person name="Barry K."/>
            <person name="Bills G."/>
            <person name="Bluhm B."/>
            <person name="Cannon C."/>
            <person name="Castanera R."/>
            <person name="Culley D."/>
            <person name="Daum C."/>
            <person name="Ezra D."/>
            <person name="Gonzalez J."/>
            <person name="Henrissat B."/>
            <person name="Kuo A."/>
            <person name="Liang C."/>
            <person name="Lipzen A."/>
            <person name="Lutzoni F."/>
            <person name="Magnuson J."/>
            <person name="Mondo S."/>
            <person name="Nolan M."/>
            <person name="Ohm R."/>
            <person name="Pangilinan J."/>
            <person name="Park H.-J."/>
            <person name="Ramirez L."/>
            <person name="Alfaro M."/>
            <person name="Sun H."/>
            <person name="Tritt A."/>
            <person name="Yoshinaga Y."/>
            <person name="Zwiers L.-H."/>
            <person name="Turgeon B."/>
            <person name="Goodwin S."/>
            <person name="Spatafora J."/>
            <person name="Crous P."/>
            <person name="Grigoriev I."/>
        </authorList>
    </citation>
    <scope>NUCLEOTIDE SEQUENCE</scope>
    <source>
        <strain evidence="1">CBS 207.26</strain>
    </source>
</reference>
<feature type="non-terminal residue" evidence="1">
    <location>
        <position position="1"/>
    </location>
</feature>
<dbReference type="CDD" id="cd07822">
    <property type="entry name" value="SRPBCC_4"/>
    <property type="match status" value="1"/>
</dbReference>
<gene>
    <name evidence="1" type="ORF">K469DRAFT_542118</name>
</gene>
<accession>A0A6A6E2N2</accession>
<dbReference type="InterPro" id="IPR023393">
    <property type="entry name" value="START-like_dom_sf"/>
</dbReference>
<evidence type="ECO:0000313" key="1">
    <source>
        <dbReference type="EMBL" id="KAF2186181.1"/>
    </source>
</evidence>
<sequence length="187" mass="21022">PIPVPSYGPGGSFSISCSTIINAAPLTCLEIVLDTSNYPSWNRFCRRVTIDHTPSATLNSDSPLELSQLMQRPNYIFPGLKFSFEVYSNPDGDAKPRQQPLEATVLQRITEDGRTGYRVAWKMLGMPYYVLHSERVQDFIEYRTEEGVIATQYRCWETFGGLIAAAMKLSVASQIEEGFNVWAEGLR</sequence>
<organism evidence="1 2">
    <name type="scientific">Zopfia rhizophila CBS 207.26</name>
    <dbReference type="NCBI Taxonomy" id="1314779"/>
    <lineage>
        <taxon>Eukaryota</taxon>
        <taxon>Fungi</taxon>
        <taxon>Dikarya</taxon>
        <taxon>Ascomycota</taxon>
        <taxon>Pezizomycotina</taxon>
        <taxon>Dothideomycetes</taxon>
        <taxon>Dothideomycetes incertae sedis</taxon>
        <taxon>Zopfiaceae</taxon>
        <taxon>Zopfia</taxon>
    </lineage>
</organism>
<dbReference type="OrthoDB" id="509124at2759"/>
<name>A0A6A6E2N2_9PEZI</name>
<feature type="non-terminal residue" evidence="1">
    <location>
        <position position="187"/>
    </location>
</feature>
<keyword evidence="2" id="KW-1185">Reference proteome</keyword>
<evidence type="ECO:0000313" key="2">
    <source>
        <dbReference type="Proteomes" id="UP000800200"/>
    </source>
</evidence>
<dbReference type="SUPFAM" id="SSF55961">
    <property type="entry name" value="Bet v1-like"/>
    <property type="match status" value="1"/>
</dbReference>
<proteinExistence type="predicted"/>
<protein>
    <recommendedName>
        <fullName evidence="3">Coenzyme Q-binding protein COQ10 START domain-containing protein</fullName>
    </recommendedName>
</protein>
<dbReference type="AlphaFoldDB" id="A0A6A6E2N2"/>
<dbReference type="EMBL" id="ML994630">
    <property type="protein sequence ID" value="KAF2186181.1"/>
    <property type="molecule type" value="Genomic_DNA"/>
</dbReference>
<evidence type="ECO:0008006" key="3">
    <source>
        <dbReference type="Google" id="ProtNLM"/>
    </source>
</evidence>
<dbReference type="Gene3D" id="3.30.530.20">
    <property type="match status" value="1"/>
</dbReference>
<dbReference type="Proteomes" id="UP000800200">
    <property type="component" value="Unassembled WGS sequence"/>
</dbReference>